<evidence type="ECO:0000313" key="4">
    <source>
        <dbReference type="Proteomes" id="UP000708347"/>
    </source>
</evidence>
<name>A0ABX2JJV5_9MYCO</name>
<evidence type="ECO:0000256" key="1">
    <source>
        <dbReference type="ARBA" id="ARBA00004328"/>
    </source>
</evidence>
<evidence type="ECO:0000259" key="2">
    <source>
        <dbReference type="Pfam" id="PF05065"/>
    </source>
</evidence>
<dbReference type="RefSeq" id="WP_174395974.1">
    <property type="nucleotide sequence ID" value="NZ_VBSB01000001.1"/>
</dbReference>
<feature type="domain" description="Phage capsid-like C-terminal" evidence="2">
    <location>
        <begin position="14"/>
        <end position="276"/>
    </location>
</feature>
<protein>
    <submittedName>
        <fullName evidence="3">Phage major capsid protein</fullName>
    </submittedName>
</protein>
<dbReference type="Gene3D" id="3.30.2400.10">
    <property type="entry name" value="Major capsid protein gp5"/>
    <property type="match status" value="1"/>
</dbReference>
<comment type="caution">
    <text evidence="3">The sequence shown here is derived from an EMBL/GenBank/DDBJ whole genome shotgun (WGS) entry which is preliminary data.</text>
</comment>
<organism evidence="3 4">
    <name type="scientific">Mycolicibacterium sphagni</name>
    <dbReference type="NCBI Taxonomy" id="1786"/>
    <lineage>
        <taxon>Bacteria</taxon>
        <taxon>Bacillati</taxon>
        <taxon>Actinomycetota</taxon>
        <taxon>Actinomycetes</taxon>
        <taxon>Mycobacteriales</taxon>
        <taxon>Mycobacteriaceae</taxon>
        <taxon>Mycolicibacterium</taxon>
    </lineage>
</organism>
<gene>
    <name evidence="3" type="ORF">FEG63_00105</name>
</gene>
<dbReference type="SUPFAM" id="SSF56563">
    <property type="entry name" value="Major capsid protein gp5"/>
    <property type="match status" value="1"/>
</dbReference>
<proteinExistence type="predicted"/>
<evidence type="ECO:0000313" key="3">
    <source>
        <dbReference type="EMBL" id="NTY57951.1"/>
    </source>
</evidence>
<keyword evidence="4" id="KW-1185">Reference proteome</keyword>
<dbReference type="InterPro" id="IPR024455">
    <property type="entry name" value="Phage_capsid"/>
</dbReference>
<dbReference type="Proteomes" id="UP000708347">
    <property type="component" value="Unassembled WGS sequence"/>
</dbReference>
<dbReference type="NCBIfam" id="TIGR01554">
    <property type="entry name" value="major_cap_HK97"/>
    <property type="match status" value="1"/>
</dbReference>
<comment type="subcellular location">
    <subcellularLocation>
        <location evidence="1">Virion</location>
    </subcellularLocation>
</comment>
<reference evidence="3 4" key="1">
    <citation type="submission" date="2019-05" db="EMBL/GenBank/DDBJ databases">
        <title>Mycolicibacterium sphagni ENV482 genome assembly.</title>
        <authorList>
            <person name="Chen W."/>
            <person name="Faulkner N.W."/>
            <person name="Hyman M.R."/>
        </authorList>
    </citation>
    <scope>NUCLEOTIDE SEQUENCE [LARGE SCALE GENOMIC DNA]</scope>
    <source>
        <strain evidence="3 4">ENV482</strain>
    </source>
</reference>
<sequence>MTLITSAAGGTHALLHEQLGPLIVQPVRQMSVALRIASVMTTDATEYRIPIVEGDAGVAWIAEGAEIPSTDAEFDEIVVTPRKIGGLSIISRELAEDSEPSAQATVGEGLAEKIARGLDSAFFGNTVTNGPSGLLSVVGVSTVDTAGTIANTDPFAEALSLAETAGAAVTSFVAHPTTVLALAKVKKQTGSNEPLLGYDASQPTQRQVLGIPLIPSAAVAPGDVWAIPQAKVVVVLRNDVRLDIDRSRYFESDRVGIKATMRVGFGFPHPAAIVRLYVAP</sequence>
<dbReference type="Pfam" id="PF05065">
    <property type="entry name" value="Phage_capsid"/>
    <property type="match status" value="1"/>
</dbReference>
<dbReference type="InterPro" id="IPR054612">
    <property type="entry name" value="Phage_capsid-like_C"/>
</dbReference>
<accession>A0ABX2JJV5</accession>
<dbReference type="Gene3D" id="3.30.2320.10">
    <property type="entry name" value="hypothetical protein PF0899 domain"/>
    <property type="match status" value="1"/>
</dbReference>
<dbReference type="EMBL" id="VBSB01000001">
    <property type="protein sequence ID" value="NTY57951.1"/>
    <property type="molecule type" value="Genomic_DNA"/>
</dbReference>